<organism evidence="8 9">
    <name type="scientific">Motilimonas cestriensis</name>
    <dbReference type="NCBI Taxonomy" id="2742685"/>
    <lineage>
        <taxon>Bacteria</taxon>
        <taxon>Pseudomonadati</taxon>
        <taxon>Pseudomonadota</taxon>
        <taxon>Gammaproteobacteria</taxon>
        <taxon>Alteromonadales</taxon>
        <taxon>Alteromonadales genera incertae sedis</taxon>
        <taxon>Motilimonas</taxon>
    </lineage>
</organism>
<comment type="catalytic activity">
    <reaction evidence="6">
        <text>L-threonyl-[protein] + ATP = 3-O-(5'-adenylyl)-L-threonyl-[protein] + diphosphate</text>
        <dbReference type="Rhea" id="RHEA:54292"/>
        <dbReference type="Rhea" id="RHEA-COMP:11060"/>
        <dbReference type="Rhea" id="RHEA-COMP:13847"/>
        <dbReference type="ChEBI" id="CHEBI:30013"/>
        <dbReference type="ChEBI" id="CHEBI:30616"/>
        <dbReference type="ChEBI" id="CHEBI:33019"/>
        <dbReference type="ChEBI" id="CHEBI:138113"/>
        <dbReference type="EC" id="2.7.7.108"/>
    </reaction>
</comment>
<evidence type="ECO:0000256" key="2">
    <source>
        <dbReference type="ARBA" id="ARBA00022695"/>
    </source>
</evidence>
<dbReference type="InterPro" id="IPR036597">
    <property type="entry name" value="Fido-like_dom_sf"/>
</dbReference>
<keyword evidence="3" id="KW-0547">Nucleotide-binding</keyword>
<proteinExistence type="predicted"/>
<evidence type="ECO:0000256" key="4">
    <source>
        <dbReference type="ARBA" id="ARBA00022840"/>
    </source>
</evidence>
<sequence>MIDKYGTTQEPYTYDNSNVLVNKLNITDEVVLEAAERDLTTLAAMYIEFQLPPYDFAYLCSIHRLLSVDLFTWAGELRTIDISKGNTRFCNISRIEPAPMKS</sequence>
<dbReference type="Gene3D" id="1.10.3290.10">
    <property type="entry name" value="Fido-like domain"/>
    <property type="match status" value="1"/>
</dbReference>
<comment type="catalytic activity">
    <reaction evidence="7">
        <text>L-tyrosyl-[protein] + ATP = O-(5'-adenylyl)-L-tyrosyl-[protein] + diphosphate</text>
        <dbReference type="Rhea" id="RHEA:54288"/>
        <dbReference type="Rhea" id="RHEA-COMP:10136"/>
        <dbReference type="Rhea" id="RHEA-COMP:13846"/>
        <dbReference type="ChEBI" id="CHEBI:30616"/>
        <dbReference type="ChEBI" id="CHEBI:33019"/>
        <dbReference type="ChEBI" id="CHEBI:46858"/>
        <dbReference type="ChEBI" id="CHEBI:83624"/>
        <dbReference type="EC" id="2.7.7.108"/>
    </reaction>
</comment>
<keyword evidence="1" id="KW-0808">Transferase</keyword>
<keyword evidence="2" id="KW-0548">Nucleotidyltransferase</keyword>
<dbReference type="EC" id="2.7.7.108" evidence="5"/>
<comment type="caution">
    <text evidence="8">The sequence shown here is derived from an EMBL/GenBank/DDBJ whole genome shotgun (WGS) entry which is preliminary data.</text>
</comment>
<dbReference type="EMBL" id="JAIMJA010000002">
    <property type="protein sequence ID" value="MCE2593771.1"/>
    <property type="molecule type" value="Genomic_DNA"/>
</dbReference>
<name>A0ABS8W8B2_9GAMM</name>
<dbReference type="PANTHER" id="PTHR39560:SF1">
    <property type="entry name" value="PROTEIN ADENYLYLTRANSFERASE FIC-RELATED"/>
    <property type="match status" value="1"/>
</dbReference>
<evidence type="ECO:0000313" key="9">
    <source>
        <dbReference type="Proteomes" id="UP001201273"/>
    </source>
</evidence>
<dbReference type="RefSeq" id="WP_233051352.1">
    <property type="nucleotide sequence ID" value="NZ_JAIMJA010000002.1"/>
</dbReference>
<protein>
    <recommendedName>
        <fullName evidence="5">protein adenylyltransferase</fullName>
        <ecNumber evidence="5">2.7.7.108</ecNumber>
    </recommendedName>
</protein>
<evidence type="ECO:0000256" key="7">
    <source>
        <dbReference type="ARBA" id="ARBA00048696"/>
    </source>
</evidence>
<gene>
    <name evidence="8" type="ORF">K6Y31_02955</name>
</gene>
<reference evidence="8 9" key="1">
    <citation type="journal article" date="2022" name="Environ. Microbiol. Rep.">
        <title>Eco-phylogenetic analyses reveal divergent evolution of vitamin B12 metabolism in the marine bacterial family 'Psychromonadaceae'.</title>
        <authorList>
            <person name="Jin X."/>
            <person name="Yang Y."/>
            <person name="Cao H."/>
            <person name="Gao B."/>
            <person name="Zhao Z."/>
        </authorList>
    </citation>
    <scope>NUCLEOTIDE SEQUENCE [LARGE SCALE GENOMIC DNA]</scope>
    <source>
        <strain evidence="8 9">MKS20</strain>
    </source>
</reference>
<keyword evidence="4" id="KW-0067">ATP-binding</keyword>
<keyword evidence="9" id="KW-1185">Reference proteome</keyword>
<accession>A0ABS8W8B2</accession>
<evidence type="ECO:0000256" key="6">
    <source>
        <dbReference type="ARBA" id="ARBA00047939"/>
    </source>
</evidence>
<dbReference type="PANTHER" id="PTHR39560">
    <property type="entry name" value="PROTEIN ADENYLYLTRANSFERASE FIC-RELATED"/>
    <property type="match status" value="1"/>
</dbReference>
<evidence type="ECO:0000256" key="1">
    <source>
        <dbReference type="ARBA" id="ARBA00022679"/>
    </source>
</evidence>
<evidence type="ECO:0000256" key="5">
    <source>
        <dbReference type="ARBA" id="ARBA00034531"/>
    </source>
</evidence>
<dbReference type="SUPFAM" id="SSF140931">
    <property type="entry name" value="Fic-like"/>
    <property type="match status" value="1"/>
</dbReference>
<evidence type="ECO:0000256" key="3">
    <source>
        <dbReference type="ARBA" id="ARBA00022741"/>
    </source>
</evidence>
<evidence type="ECO:0000313" key="8">
    <source>
        <dbReference type="EMBL" id="MCE2593771.1"/>
    </source>
</evidence>
<dbReference type="Proteomes" id="UP001201273">
    <property type="component" value="Unassembled WGS sequence"/>
</dbReference>